<dbReference type="AlphaFoldDB" id="A0A2R6Y028"/>
<dbReference type="SUPFAM" id="SSF56645">
    <property type="entry name" value="Acyl-CoA dehydrogenase NM domain-like"/>
    <property type="match status" value="1"/>
</dbReference>
<keyword evidence="6 10" id="KW-0274">FAD</keyword>
<dbReference type="PANTHER" id="PTHR43884:SF12">
    <property type="entry name" value="ISOVALERYL-COA DEHYDROGENASE, MITOCHONDRIAL-RELATED"/>
    <property type="match status" value="1"/>
</dbReference>
<feature type="domain" description="Acyl-CoA oxidase/dehydrogenase middle" evidence="12">
    <location>
        <begin position="122"/>
        <end position="217"/>
    </location>
</feature>
<evidence type="ECO:0000256" key="10">
    <source>
        <dbReference type="RuleBase" id="RU362125"/>
    </source>
</evidence>
<dbReference type="PANTHER" id="PTHR43884">
    <property type="entry name" value="ACYL-COA DEHYDROGENASE"/>
    <property type="match status" value="1"/>
</dbReference>
<dbReference type="PIRSF" id="PIRSF016578">
    <property type="entry name" value="HsaA"/>
    <property type="match status" value="1"/>
</dbReference>
<name>A0A2R6Y028_9BACL</name>
<dbReference type="FunFam" id="1.10.540.10:FF:000002">
    <property type="entry name" value="Acyl-CoA dehydrogenase FadE19"/>
    <property type="match status" value="1"/>
</dbReference>
<dbReference type="FunFam" id="1.20.140.10:FF:000001">
    <property type="entry name" value="Acyl-CoA dehydrogenase"/>
    <property type="match status" value="1"/>
</dbReference>
<dbReference type="Pfam" id="PF02770">
    <property type="entry name" value="Acyl-CoA_dh_M"/>
    <property type="match status" value="1"/>
</dbReference>
<dbReference type="InterPro" id="IPR036250">
    <property type="entry name" value="AcylCo_DH-like_C"/>
</dbReference>
<feature type="domain" description="Acyl-CoA dehydrogenase/oxidase C-terminal" evidence="11">
    <location>
        <begin position="229"/>
        <end position="372"/>
    </location>
</feature>
<evidence type="ECO:0000256" key="4">
    <source>
        <dbReference type="ARBA" id="ARBA00022456"/>
    </source>
</evidence>
<comment type="similarity">
    <text evidence="3 10">Belongs to the acyl-CoA dehydrogenase family.</text>
</comment>
<dbReference type="InterPro" id="IPR006089">
    <property type="entry name" value="Acyl-CoA_DH_CS"/>
</dbReference>
<evidence type="ECO:0000256" key="5">
    <source>
        <dbReference type="ARBA" id="ARBA00022630"/>
    </source>
</evidence>
<dbReference type="PROSITE" id="PS00072">
    <property type="entry name" value="ACYL_COA_DH_1"/>
    <property type="match status" value="1"/>
</dbReference>
<comment type="caution">
    <text evidence="14">The sequence shown here is derived from an EMBL/GenBank/DDBJ whole genome shotgun (WGS) entry which is preliminary data.</text>
</comment>
<evidence type="ECO:0000259" key="11">
    <source>
        <dbReference type="Pfam" id="PF00441"/>
    </source>
</evidence>
<dbReference type="Gene3D" id="1.10.540.10">
    <property type="entry name" value="Acyl-CoA dehydrogenase/oxidase, N-terminal domain"/>
    <property type="match status" value="1"/>
</dbReference>
<dbReference type="InterPro" id="IPR037069">
    <property type="entry name" value="AcylCoA_DH/ox_N_sf"/>
</dbReference>
<keyword evidence="4" id="KW-0101">Branched-chain amino acid catabolism</keyword>
<evidence type="ECO:0000256" key="9">
    <source>
        <dbReference type="ARBA" id="ARBA00067585"/>
    </source>
</evidence>
<evidence type="ECO:0000259" key="13">
    <source>
        <dbReference type="Pfam" id="PF02771"/>
    </source>
</evidence>
<evidence type="ECO:0000256" key="1">
    <source>
        <dbReference type="ARBA" id="ARBA00001974"/>
    </source>
</evidence>
<dbReference type="GO" id="GO:0009083">
    <property type="term" value="P:branched-chain amino acid catabolic process"/>
    <property type="evidence" value="ECO:0007669"/>
    <property type="project" value="UniProtKB-KW"/>
</dbReference>
<dbReference type="InterPro" id="IPR009100">
    <property type="entry name" value="AcylCoA_DH/oxidase_NM_dom_sf"/>
</dbReference>
<comment type="pathway">
    <text evidence="2">Amino-acid degradation; L-valine degradation.</text>
</comment>
<gene>
    <name evidence="14" type="ORF">BSOLF_0999</name>
</gene>
<evidence type="ECO:0000256" key="6">
    <source>
        <dbReference type="ARBA" id="ARBA00022827"/>
    </source>
</evidence>
<evidence type="ECO:0000256" key="2">
    <source>
        <dbReference type="ARBA" id="ARBA00005109"/>
    </source>
</evidence>
<evidence type="ECO:0000313" key="14">
    <source>
        <dbReference type="EMBL" id="PTQ56038.1"/>
    </source>
</evidence>
<evidence type="ECO:0000313" key="15">
    <source>
        <dbReference type="Proteomes" id="UP000244338"/>
    </source>
</evidence>
<dbReference type="InterPro" id="IPR006091">
    <property type="entry name" value="Acyl-CoA_Oxase/DH_mid-dom"/>
</dbReference>
<accession>A0A2R6Y028</accession>
<dbReference type="Pfam" id="PF02771">
    <property type="entry name" value="Acyl-CoA_dh_N"/>
    <property type="match status" value="1"/>
</dbReference>
<proteinExistence type="inferred from homology"/>
<dbReference type="Proteomes" id="UP000244338">
    <property type="component" value="Unassembled WGS sequence"/>
</dbReference>
<comment type="catalytic activity">
    <reaction evidence="8">
        <text>a 2,3-saturated acyl-CoA + A = a 2,3-dehydroacyl-CoA + AH2</text>
        <dbReference type="Rhea" id="RHEA:48608"/>
        <dbReference type="ChEBI" id="CHEBI:13193"/>
        <dbReference type="ChEBI" id="CHEBI:17499"/>
        <dbReference type="ChEBI" id="CHEBI:60015"/>
        <dbReference type="ChEBI" id="CHEBI:65111"/>
    </reaction>
</comment>
<feature type="domain" description="Acyl-CoA dehydrogenase/oxidase N-terminal" evidence="13">
    <location>
        <begin position="6"/>
        <end position="118"/>
    </location>
</feature>
<dbReference type="Pfam" id="PF00441">
    <property type="entry name" value="Acyl-CoA_dh_1"/>
    <property type="match status" value="1"/>
</dbReference>
<dbReference type="InterPro" id="IPR013786">
    <property type="entry name" value="AcylCoA_DH/ox_N"/>
</dbReference>
<evidence type="ECO:0000256" key="7">
    <source>
        <dbReference type="ARBA" id="ARBA00023002"/>
    </source>
</evidence>
<comment type="cofactor">
    <cofactor evidence="1 10">
        <name>FAD</name>
        <dbReference type="ChEBI" id="CHEBI:57692"/>
    </cofactor>
</comment>
<dbReference type="Gene3D" id="1.20.140.10">
    <property type="entry name" value="Butyryl-CoA Dehydrogenase, subunit A, domain 3"/>
    <property type="match status" value="1"/>
</dbReference>
<dbReference type="FunFam" id="2.40.110.10:FF:000001">
    <property type="entry name" value="Acyl-CoA dehydrogenase, mitochondrial"/>
    <property type="match status" value="1"/>
</dbReference>
<dbReference type="SUPFAM" id="SSF47203">
    <property type="entry name" value="Acyl-CoA dehydrogenase C-terminal domain-like"/>
    <property type="match status" value="1"/>
</dbReference>
<sequence>MDFSWSDDHRAVRHMVRDFVDREIIPNMQAWDRAGQFDPKIIDRLRELGLMGVSIPEAYGGSGMDYITFGIVCEELERGDTTFRTLVSVHSGLNSMTLLQWGTEAQKQKYLLPLARGERIGAFGLTEPDAGSDVAAMRTSAREDGKVYILNGTKTWISLANTADTFIIFAYTDPEKKHRGISAFIVEREMPGVTTRPIKGKMGIRSGDTGEIILEDVRVPKENMLGERGEGFKIAMSALDHGRYSVAAGAVGIIQASLEAAVQYSKMRKTFGVSIAEHQLVKQMIARISARLDIARLLVARVGWMKNQGLRTTREVSLAKWINAEYAFEAANDALQIHGAYGYSDEYPIERYVRNARVLSIYEGTREIHTLLQADYALGMREDKPLRKMLPGWPFV</sequence>
<keyword evidence="7 10" id="KW-0560">Oxidoreductase</keyword>
<reference evidence="15" key="1">
    <citation type="journal article" date="2018" name="Sci. Rep.">
        <title>Lignite coal burning seam in the remote Altai Mountains harbors a hydrogen-driven thermophilic microbial community.</title>
        <authorList>
            <person name="Kadnikov V.V."/>
            <person name="Mardanov A.V."/>
            <person name="Ivasenko D.A."/>
            <person name="Antsiferov D.V."/>
            <person name="Beletsky A.V."/>
            <person name="Karnachuk O.V."/>
            <person name="Ravin N.V."/>
        </authorList>
    </citation>
    <scope>NUCLEOTIDE SEQUENCE [LARGE SCALE GENOMIC DNA]</scope>
</reference>
<keyword evidence="5 10" id="KW-0285">Flavoprotein</keyword>
<organism evidence="14 15">
    <name type="scientific">Candidatus Carbonibacillus altaicus</name>
    <dbReference type="NCBI Taxonomy" id="2163959"/>
    <lineage>
        <taxon>Bacteria</taxon>
        <taxon>Bacillati</taxon>
        <taxon>Bacillota</taxon>
        <taxon>Bacilli</taxon>
        <taxon>Bacillales</taxon>
        <taxon>Candidatus Carbonibacillus</taxon>
    </lineage>
</organism>
<dbReference type="GO" id="GO:0003995">
    <property type="term" value="F:acyl-CoA dehydrogenase activity"/>
    <property type="evidence" value="ECO:0007669"/>
    <property type="project" value="InterPro"/>
</dbReference>
<evidence type="ECO:0000256" key="8">
    <source>
        <dbReference type="ARBA" id="ARBA00052546"/>
    </source>
</evidence>
<evidence type="ECO:0000256" key="3">
    <source>
        <dbReference type="ARBA" id="ARBA00009347"/>
    </source>
</evidence>
<dbReference type="InterPro" id="IPR009075">
    <property type="entry name" value="AcylCo_DH/oxidase_C"/>
</dbReference>
<protein>
    <recommendedName>
        <fullName evidence="9">Acyl-CoA dehydrogenase</fullName>
    </recommendedName>
</protein>
<dbReference type="EMBL" id="PEBX01000051">
    <property type="protein sequence ID" value="PTQ56038.1"/>
    <property type="molecule type" value="Genomic_DNA"/>
</dbReference>
<dbReference type="Gene3D" id="2.40.110.10">
    <property type="entry name" value="Butyryl-CoA Dehydrogenase, subunit A, domain 2"/>
    <property type="match status" value="1"/>
</dbReference>
<dbReference type="GO" id="GO:0050660">
    <property type="term" value="F:flavin adenine dinucleotide binding"/>
    <property type="evidence" value="ECO:0007669"/>
    <property type="project" value="InterPro"/>
</dbReference>
<evidence type="ECO:0000259" key="12">
    <source>
        <dbReference type="Pfam" id="PF02770"/>
    </source>
</evidence>
<dbReference type="InterPro" id="IPR046373">
    <property type="entry name" value="Acyl-CoA_Oxase/DH_mid-dom_sf"/>
</dbReference>